<protein>
    <submittedName>
        <fullName evidence="3">Uncharacterized protein</fullName>
    </submittedName>
</protein>
<feature type="transmembrane region" description="Helical" evidence="2">
    <location>
        <begin position="129"/>
        <end position="152"/>
    </location>
</feature>
<feature type="coiled-coil region" evidence="1">
    <location>
        <begin position="70"/>
        <end position="104"/>
    </location>
</feature>
<accession>A0A6C0I5X7</accession>
<dbReference type="EMBL" id="MN740114">
    <property type="protein sequence ID" value="QHT88304.1"/>
    <property type="molecule type" value="Genomic_DNA"/>
</dbReference>
<keyword evidence="2" id="KW-0812">Transmembrane</keyword>
<reference evidence="3" key="1">
    <citation type="journal article" date="2020" name="Nature">
        <title>Giant virus diversity and host interactions through global metagenomics.</title>
        <authorList>
            <person name="Schulz F."/>
            <person name="Roux S."/>
            <person name="Paez-Espino D."/>
            <person name="Jungbluth S."/>
            <person name="Walsh D.A."/>
            <person name="Denef V.J."/>
            <person name="McMahon K.D."/>
            <person name="Konstantinidis K.T."/>
            <person name="Eloe-Fadrosh E.A."/>
            <person name="Kyrpides N.C."/>
            <person name="Woyke T."/>
        </authorList>
    </citation>
    <scope>NUCLEOTIDE SEQUENCE</scope>
    <source>
        <strain evidence="3">GVMAG-M-3300023184-50</strain>
    </source>
</reference>
<keyword evidence="2" id="KW-0472">Membrane</keyword>
<evidence type="ECO:0000313" key="3">
    <source>
        <dbReference type="EMBL" id="QHT88304.1"/>
    </source>
</evidence>
<sequence>MSSDLFEQQRLGDLQRATQTYEDAKQNYQRLVRLALKEQDSKKRSDLYDAITTENGRLIGVVQQLMTAWSQGANQTNDDAQEQVVNLDKELQEFRQNMQRFQDKQDSVVQLQNVLSSVSGQSDTNKTYYYGYIVAVLVMLVVVFMLFIFSYYKIGSSAESALTLNPTTPTPVV</sequence>
<evidence type="ECO:0000256" key="1">
    <source>
        <dbReference type="SAM" id="Coils"/>
    </source>
</evidence>
<evidence type="ECO:0000256" key="2">
    <source>
        <dbReference type="SAM" id="Phobius"/>
    </source>
</evidence>
<proteinExistence type="predicted"/>
<keyword evidence="1" id="KW-0175">Coiled coil</keyword>
<dbReference type="AlphaFoldDB" id="A0A6C0I5X7"/>
<organism evidence="3">
    <name type="scientific">viral metagenome</name>
    <dbReference type="NCBI Taxonomy" id="1070528"/>
    <lineage>
        <taxon>unclassified sequences</taxon>
        <taxon>metagenomes</taxon>
        <taxon>organismal metagenomes</taxon>
    </lineage>
</organism>
<keyword evidence="2" id="KW-1133">Transmembrane helix</keyword>
<name>A0A6C0I5X7_9ZZZZ</name>